<dbReference type="GO" id="GO:0005506">
    <property type="term" value="F:iron ion binding"/>
    <property type="evidence" value="ECO:0007669"/>
    <property type="project" value="InterPro"/>
</dbReference>
<keyword evidence="7" id="KW-0560">Oxidoreductase</keyword>
<evidence type="ECO:0000313" key="8">
    <source>
        <dbReference type="EMBL" id="KAF4454251.1"/>
    </source>
</evidence>
<dbReference type="CDD" id="cd11058">
    <property type="entry name" value="CYP60B-like"/>
    <property type="match status" value="1"/>
</dbReference>
<dbReference type="GO" id="GO:0016705">
    <property type="term" value="F:oxidoreductase activity, acting on paired donors, with incorporation or reduction of molecular oxygen"/>
    <property type="evidence" value="ECO:0007669"/>
    <property type="project" value="InterPro"/>
</dbReference>
<dbReference type="InterPro" id="IPR017972">
    <property type="entry name" value="Cyt_P450_CS"/>
</dbReference>
<evidence type="ECO:0000256" key="2">
    <source>
        <dbReference type="ARBA" id="ARBA00010617"/>
    </source>
</evidence>
<dbReference type="OrthoDB" id="1470350at2759"/>
<keyword evidence="3 6" id="KW-0349">Heme</keyword>
<evidence type="ECO:0000256" key="7">
    <source>
        <dbReference type="RuleBase" id="RU000461"/>
    </source>
</evidence>
<evidence type="ECO:0000256" key="4">
    <source>
        <dbReference type="ARBA" id="ARBA00022723"/>
    </source>
</evidence>
<keyword evidence="7" id="KW-0503">Monooxygenase</keyword>
<organism evidence="8 9">
    <name type="scientific">Fusarium austroafricanum</name>
    <dbReference type="NCBI Taxonomy" id="2364996"/>
    <lineage>
        <taxon>Eukaryota</taxon>
        <taxon>Fungi</taxon>
        <taxon>Dikarya</taxon>
        <taxon>Ascomycota</taxon>
        <taxon>Pezizomycotina</taxon>
        <taxon>Sordariomycetes</taxon>
        <taxon>Hypocreomycetidae</taxon>
        <taxon>Hypocreales</taxon>
        <taxon>Nectriaceae</taxon>
        <taxon>Fusarium</taxon>
        <taxon>Fusarium concolor species complex</taxon>
    </lineage>
</organism>
<dbReference type="Gene3D" id="1.10.630.10">
    <property type="entry name" value="Cytochrome P450"/>
    <property type="match status" value="1"/>
</dbReference>
<dbReference type="GO" id="GO:0004497">
    <property type="term" value="F:monooxygenase activity"/>
    <property type="evidence" value="ECO:0007669"/>
    <property type="project" value="UniProtKB-KW"/>
</dbReference>
<dbReference type="InterPro" id="IPR050121">
    <property type="entry name" value="Cytochrome_P450_monoxygenase"/>
</dbReference>
<evidence type="ECO:0008006" key="10">
    <source>
        <dbReference type="Google" id="ProtNLM"/>
    </source>
</evidence>
<dbReference type="InterPro" id="IPR001128">
    <property type="entry name" value="Cyt_P450"/>
</dbReference>
<dbReference type="EMBL" id="JAADJG010000130">
    <property type="protein sequence ID" value="KAF4454251.1"/>
    <property type="molecule type" value="Genomic_DNA"/>
</dbReference>
<reference evidence="8" key="1">
    <citation type="submission" date="2020-01" db="EMBL/GenBank/DDBJ databases">
        <title>Identification and distribution of gene clusters putatively required for synthesis of sphingolipid metabolism inhibitors in phylogenetically diverse species of the filamentous fungus Fusarium.</title>
        <authorList>
            <person name="Kim H.-S."/>
            <person name="Busman M."/>
            <person name="Brown D.W."/>
            <person name="Divon H."/>
            <person name="Uhlig S."/>
            <person name="Proctor R.H."/>
        </authorList>
    </citation>
    <scope>NUCLEOTIDE SEQUENCE</scope>
    <source>
        <strain evidence="8">NRRL 53441</strain>
    </source>
</reference>
<dbReference type="InterPro" id="IPR036396">
    <property type="entry name" value="Cyt_P450_sf"/>
</dbReference>
<dbReference type="SUPFAM" id="SSF48264">
    <property type="entry name" value="Cytochrome P450"/>
    <property type="match status" value="1"/>
</dbReference>
<name>A0A8H4KPN1_9HYPO</name>
<sequence>MNPLLLQGLILISIASVFRTIGTIIYRLFFHPLANFPGPKLAACSELWYLRVWISGRYFLQMDEVHRKYGDVVRIATNELSFRSPVALRDIYNHTSKDREVFLKSDTFYTAHPSVTRPDIVTTKDPLDHSLQRRSLSHAFSTKALRESEEVVQSHVSLLIERLGQNGGPGTGGVNMSNVFNWLTFDIIGELTFGESFESISNWKASEWVTSILDFMSALSLRPFINRFRIPMPILFSLMPKNFKQRVDNHDRETAEKVNRRIELGNSRDREDFFAHILRKEKDNLDIIHLREQAKILMIAGSETTTHLLAGSVYYLLRNPEKMAKLQNEIRSTFSSRDEIVGDALSHLEYLNAVIEETLRIFPAVSISLPRVCPGAAIDGYYVPKDTVVSTDAWSITHDARNFVRPDEFIPERWIGEGFGDRKDASRPFSLGPRGCLGINLAYLEARVIIASMIWAYDWELVNTDLDWVRDVRLHLSWHNPKLMVRYHPRSEVVNK</sequence>
<dbReference type="PRINTS" id="PR00463">
    <property type="entry name" value="EP450I"/>
</dbReference>
<dbReference type="AlphaFoldDB" id="A0A8H4KPN1"/>
<dbReference type="InterPro" id="IPR002401">
    <property type="entry name" value="Cyt_P450_E_grp-I"/>
</dbReference>
<evidence type="ECO:0000256" key="6">
    <source>
        <dbReference type="PIRSR" id="PIRSR602401-1"/>
    </source>
</evidence>
<dbReference type="PRINTS" id="PR00385">
    <property type="entry name" value="P450"/>
</dbReference>
<feature type="binding site" description="axial binding residue" evidence="6">
    <location>
        <position position="436"/>
    </location>
    <ligand>
        <name>heme</name>
        <dbReference type="ChEBI" id="CHEBI:30413"/>
    </ligand>
    <ligandPart>
        <name>Fe</name>
        <dbReference type="ChEBI" id="CHEBI:18248"/>
    </ligandPart>
</feature>
<keyword evidence="5 6" id="KW-0408">Iron</keyword>
<comment type="caution">
    <text evidence="8">The sequence shown here is derived from an EMBL/GenBank/DDBJ whole genome shotgun (WGS) entry which is preliminary data.</text>
</comment>
<comment type="cofactor">
    <cofactor evidence="1 6">
        <name>heme</name>
        <dbReference type="ChEBI" id="CHEBI:30413"/>
    </cofactor>
</comment>
<keyword evidence="4 6" id="KW-0479">Metal-binding</keyword>
<gene>
    <name evidence="8" type="ORF">F53441_3251</name>
</gene>
<dbReference type="Proteomes" id="UP000605986">
    <property type="component" value="Unassembled WGS sequence"/>
</dbReference>
<comment type="similarity">
    <text evidence="2 7">Belongs to the cytochrome P450 family.</text>
</comment>
<evidence type="ECO:0000256" key="5">
    <source>
        <dbReference type="ARBA" id="ARBA00023004"/>
    </source>
</evidence>
<evidence type="ECO:0000256" key="3">
    <source>
        <dbReference type="ARBA" id="ARBA00022617"/>
    </source>
</evidence>
<proteinExistence type="inferred from homology"/>
<protein>
    <recommendedName>
        <fullName evidence="10">Cytochrome P450 monooxygenase</fullName>
    </recommendedName>
</protein>
<dbReference type="Pfam" id="PF00067">
    <property type="entry name" value="p450"/>
    <property type="match status" value="1"/>
</dbReference>
<accession>A0A8H4KPN1</accession>
<evidence type="ECO:0000313" key="9">
    <source>
        <dbReference type="Proteomes" id="UP000605986"/>
    </source>
</evidence>
<evidence type="ECO:0000256" key="1">
    <source>
        <dbReference type="ARBA" id="ARBA00001971"/>
    </source>
</evidence>
<dbReference type="PANTHER" id="PTHR24305:SF210">
    <property type="entry name" value="CYTOCHROME P450 MONOOXYGENASE ASQL-RELATED"/>
    <property type="match status" value="1"/>
</dbReference>
<dbReference type="GO" id="GO:0020037">
    <property type="term" value="F:heme binding"/>
    <property type="evidence" value="ECO:0007669"/>
    <property type="project" value="InterPro"/>
</dbReference>
<keyword evidence="9" id="KW-1185">Reference proteome</keyword>
<dbReference type="PANTHER" id="PTHR24305">
    <property type="entry name" value="CYTOCHROME P450"/>
    <property type="match status" value="1"/>
</dbReference>
<dbReference type="PROSITE" id="PS00086">
    <property type="entry name" value="CYTOCHROME_P450"/>
    <property type="match status" value="1"/>
</dbReference>